<evidence type="ECO:0000256" key="1">
    <source>
        <dbReference type="SAM" id="MobiDB-lite"/>
    </source>
</evidence>
<name>A0A9Q0MUJ5_9DIPT</name>
<keyword evidence="3" id="KW-1185">Reference proteome</keyword>
<reference evidence="2" key="1">
    <citation type="submission" date="2022-07" db="EMBL/GenBank/DDBJ databases">
        <authorList>
            <person name="Trinca V."/>
            <person name="Uliana J.V.C."/>
            <person name="Torres T.T."/>
            <person name="Ward R.J."/>
            <person name="Monesi N."/>
        </authorList>
    </citation>
    <scope>NUCLEOTIDE SEQUENCE</scope>
    <source>
        <strain evidence="2">HSMRA1968</strain>
        <tissue evidence="2">Whole embryos</tissue>
    </source>
</reference>
<comment type="caution">
    <text evidence="2">The sequence shown here is derived from an EMBL/GenBank/DDBJ whole genome shotgun (WGS) entry which is preliminary data.</text>
</comment>
<evidence type="ECO:0000313" key="2">
    <source>
        <dbReference type="EMBL" id="KAJ6638230.1"/>
    </source>
</evidence>
<sequence length="48" mass="5589">MKLELKVEQPNSSSDEEDLDQSSSEIVLPRKVRRASEHTSFKFCFCEK</sequence>
<dbReference type="AlphaFoldDB" id="A0A9Q0MUJ5"/>
<organism evidence="2 3">
    <name type="scientific">Pseudolycoriella hygida</name>
    <dbReference type="NCBI Taxonomy" id="35572"/>
    <lineage>
        <taxon>Eukaryota</taxon>
        <taxon>Metazoa</taxon>
        <taxon>Ecdysozoa</taxon>
        <taxon>Arthropoda</taxon>
        <taxon>Hexapoda</taxon>
        <taxon>Insecta</taxon>
        <taxon>Pterygota</taxon>
        <taxon>Neoptera</taxon>
        <taxon>Endopterygota</taxon>
        <taxon>Diptera</taxon>
        <taxon>Nematocera</taxon>
        <taxon>Sciaroidea</taxon>
        <taxon>Sciaridae</taxon>
        <taxon>Pseudolycoriella</taxon>
    </lineage>
</organism>
<protein>
    <submittedName>
        <fullName evidence="2">Uncharacterized protein</fullName>
    </submittedName>
</protein>
<gene>
    <name evidence="2" type="ORF">Bhyg_10963</name>
</gene>
<dbReference type="Proteomes" id="UP001151699">
    <property type="component" value="Chromosome X"/>
</dbReference>
<evidence type="ECO:0000313" key="3">
    <source>
        <dbReference type="Proteomes" id="UP001151699"/>
    </source>
</evidence>
<accession>A0A9Q0MUJ5</accession>
<proteinExistence type="predicted"/>
<dbReference type="EMBL" id="WJQU01000003">
    <property type="protein sequence ID" value="KAJ6638230.1"/>
    <property type="molecule type" value="Genomic_DNA"/>
</dbReference>
<feature type="region of interest" description="Disordered" evidence="1">
    <location>
        <begin position="1"/>
        <end position="24"/>
    </location>
</feature>